<reference evidence="2 3" key="1">
    <citation type="journal article" date="2016" name="Front. Microbiol.">
        <title>Genome and transcriptome sequences reveal the specific parasitism of the nematophagous Purpureocillium lilacinum 36-1.</title>
        <authorList>
            <person name="Xie J."/>
            <person name="Li S."/>
            <person name="Mo C."/>
            <person name="Xiao X."/>
            <person name="Peng D."/>
            <person name="Wang G."/>
            <person name="Xiao Y."/>
        </authorList>
    </citation>
    <scope>NUCLEOTIDE SEQUENCE [LARGE SCALE GENOMIC DNA]</scope>
    <source>
        <strain evidence="2 3">36-1</strain>
    </source>
</reference>
<accession>A0A2U3ENH8</accession>
<organism evidence="2 3">
    <name type="scientific">Purpureocillium lilacinum</name>
    <name type="common">Paecilomyces lilacinus</name>
    <dbReference type="NCBI Taxonomy" id="33203"/>
    <lineage>
        <taxon>Eukaryota</taxon>
        <taxon>Fungi</taxon>
        <taxon>Dikarya</taxon>
        <taxon>Ascomycota</taxon>
        <taxon>Pezizomycotina</taxon>
        <taxon>Sordariomycetes</taxon>
        <taxon>Hypocreomycetidae</taxon>
        <taxon>Hypocreales</taxon>
        <taxon>Ophiocordycipitaceae</taxon>
        <taxon>Purpureocillium</taxon>
    </lineage>
</organism>
<name>A0A2U3ENH8_PURLI</name>
<protein>
    <submittedName>
        <fullName evidence="2">Uncharacterized protein</fullName>
    </submittedName>
</protein>
<evidence type="ECO:0000313" key="2">
    <source>
        <dbReference type="EMBL" id="PWI76058.1"/>
    </source>
</evidence>
<evidence type="ECO:0000256" key="1">
    <source>
        <dbReference type="SAM" id="MobiDB-lite"/>
    </source>
</evidence>
<proteinExistence type="predicted"/>
<sequence length="540" mass="60102">MCKVKRRTKVCSPRSRHASPMWSMHDTLDAAVRRQCLPWLDICRERFLRRGIRARCKHITEAGALNVLDPGFSCCGSSWLLPSRCTEHRTSRPPLPAYACLRAVDGMLCENWDVNLGTACHAHGTQRPKPVERPGFGHVSGLVRNSLLVPIHDGSHRQKDIVVEVERRYRLQLEAKGKSAEKQPVSGGNEARRQSSRLMCYPPPQGSMVRATMAGPTPNTGQAAFHARQRAWSLYMHACVARRVQDLRAGLNNAWQRRRRPPHEARASVPAAISWFFLQGQCGLASRCSCEEQAPRALCESAPSCSTMPLDRYTSASATRAADPTSCIEGSITWCSTGPFETLATGTSMTRLAWASPDRSAADAVHDNMAHRHRLLDETPPRILGLCPTDHFVPNHGIKPWRPPRLLRLFDPSSLVQKCPIFSMPPRYGSFQPRVHRPQIRAVSAFPSVVDPLCRAARAHSWRIMGRGQVRGLRQAWTLCPLGGNVWTTVRPRSRSGTGDKPAMPPPGAIKWGSNGKFLDFCRRFLPSDMLARGISLKPV</sequence>
<comment type="caution">
    <text evidence="2">The sequence shown here is derived from an EMBL/GenBank/DDBJ whole genome shotgun (WGS) entry which is preliminary data.</text>
</comment>
<dbReference type="EMBL" id="LCWV01000001">
    <property type="protein sequence ID" value="PWI76058.1"/>
    <property type="molecule type" value="Genomic_DNA"/>
</dbReference>
<dbReference type="AlphaFoldDB" id="A0A2U3ENH8"/>
<dbReference type="Proteomes" id="UP000245956">
    <property type="component" value="Unassembled WGS sequence"/>
</dbReference>
<feature type="region of interest" description="Disordered" evidence="1">
    <location>
        <begin position="176"/>
        <end position="197"/>
    </location>
</feature>
<gene>
    <name evidence="2" type="ORF">PCL_03252</name>
</gene>
<evidence type="ECO:0000313" key="3">
    <source>
        <dbReference type="Proteomes" id="UP000245956"/>
    </source>
</evidence>